<dbReference type="EMBL" id="DVIQ01000003">
    <property type="protein sequence ID" value="HIS29986.1"/>
    <property type="molecule type" value="Genomic_DNA"/>
</dbReference>
<proteinExistence type="predicted"/>
<feature type="domain" description="HEPN" evidence="1">
    <location>
        <begin position="63"/>
        <end position="129"/>
    </location>
</feature>
<dbReference type="Proteomes" id="UP000823935">
    <property type="component" value="Unassembled WGS sequence"/>
</dbReference>
<dbReference type="AlphaFoldDB" id="A0A9D1JIC7"/>
<evidence type="ECO:0000313" key="2">
    <source>
        <dbReference type="EMBL" id="HIS29986.1"/>
    </source>
</evidence>
<name>A0A9D1JIC7_9FIRM</name>
<sequence length="145" mass="16826">MGKELKTYYDFATNDYEFLMDAYRAGFVSNAMGAMAQGICEKYLKHVINEYVLPETAEDAIKKTEALRTHNLDRLSKFLAVYLPELKIDRKSLKTVNGLYFTTRYPGDESIVVEKEDLDEYVEAVEKCRKEIDSFVSYHTGERHE</sequence>
<comment type="caution">
    <text evidence="2">The sequence shown here is derived from an EMBL/GenBank/DDBJ whole genome shotgun (WGS) entry which is preliminary data.</text>
</comment>
<dbReference type="Gene3D" id="1.20.120.330">
    <property type="entry name" value="Nucleotidyltransferases domain 2"/>
    <property type="match status" value="1"/>
</dbReference>
<evidence type="ECO:0000313" key="3">
    <source>
        <dbReference type="Proteomes" id="UP000823935"/>
    </source>
</evidence>
<accession>A0A9D1JIC7</accession>
<gene>
    <name evidence="2" type="ORF">IAB44_00315</name>
</gene>
<dbReference type="InterPro" id="IPR007842">
    <property type="entry name" value="HEPN_dom"/>
</dbReference>
<dbReference type="SUPFAM" id="SSF81593">
    <property type="entry name" value="Nucleotidyltransferase substrate binding subunit/domain"/>
    <property type="match status" value="1"/>
</dbReference>
<organism evidence="2 3">
    <name type="scientific">Candidatus Limivivens intestinipullorum</name>
    <dbReference type="NCBI Taxonomy" id="2840858"/>
    <lineage>
        <taxon>Bacteria</taxon>
        <taxon>Bacillati</taxon>
        <taxon>Bacillota</taxon>
        <taxon>Clostridia</taxon>
        <taxon>Lachnospirales</taxon>
        <taxon>Lachnospiraceae</taxon>
        <taxon>Lachnospiraceae incertae sedis</taxon>
        <taxon>Candidatus Limivivens</taxon>
    </lineage>
</organism>
<protein>
    <submittedName>
        <fullName evidence="2">HEPN domain-containing protein</fullName>
    </submittedName>
</protein>
<reference evidence="2" key="2">
    <citation type="journal article" date="2021" name="PeerJ">
        <title>Extensive microbial diversity within the chicken gut microbiome revealed by metagenomics and culture.</title>
        <authorList>
            <person name="Gilroy R."/>
            <person name="Ravi A."/>
            <person name="Getino M."/>
            <person name="Pursley I."/>
            <person name="Horton D.L."/>
            <person name="Alikhan N.F."/>
            <person name="Baker D."/>
            <person name="Gharbi K."/>
            <person name="Hall N."/>
            <person name="Watson M."/>
            <person name="Adriaenssens E.M."/>
            <person name="Foster-Nyarko E."/>
            <person name="Jarju S."/>
            <person name="Secka A."/>
            <person name="Antonio M."/>
            <person name="Oren A."/>
            <person name="Chaudhuri R.R."/>
            <person name="La Ragione R."/>
            <person name="Hildebrand F."/>
            <person name="Pallen M.J."/>
        </authorList>
    </citation>
    <scope>NUCLEOTIDE SEQUENCE</scope>
    <source>
        <strain evidence="2">CHK190-19873</strain>
    </source>
</reference>
<evidence type="ECO:0000259" key="1">
    <source>
        <dbReference type="Pfam" id="PF05168"/>
    </source>
</evidence>
<reference evidence="2" key="1">
    <citation type="submission" date="2020-10" db="EMBL/GenBank/DDBJ databases">
        <authorList>
            <person name="Gilroy R."/>
        </authorList>
    </citation>
    <scope>NUCLEOTIDE SEQUENCE</scope>
    <source>
        <strain evidence="2">CHK190-19873</strain>
    </source>
</reference>
<dbReference type="Pfam" id="PF05168">
    <property type="entry name" value="HEPN"/>
    <property type="match status" value="1"/>
</dbReference>